<gene>
    <name evidence="1" type="ORF">HII31_06201</name>
</gene>
<dbReference type="Proteomes" id="UP000660729">
    <property type="component" value="Unassembled WGS sequence"/>
</dbReference>
<dbReference type="OrthoDB" id="3650322at2759"/>
<dbReference type="AlphaFoldDB" id="A0A8H6RK11"/>
<keyword evidence="2" id="KW-1185">Reference proteome</keyword>
<reference evidence="1" key="1">
    <citation type="submission" date="2020-04" db="EMBL/GenBank/DDBJ databases">
        <title>Draft genome resource of the tomato pathogen Pseudocercospora fuligena.</title>
        <authorList>
            <person name="Zaccaron A."/>
        </authorList>
    </citation>
    <scope>NUCLEOTIDE SEQUENCE</scope>
    <source>
        <strain evidence="1">PF001</strain>
    </source>
</reference>
<accession>A0A8H6RK11</accession>
<comment type="caution">
    <text evidence="1">The sequence shown here is derived from an EMBL/GenBank/DDBJ whole genome shotgun (WGS) entry which is preliminary data.</text>
</comment>
<proteinExistence type="predicted"/>
<sequence length="444" mass="49681">MKTHYESTIEWVSAATPLRIGSSEEQDCEVFSISASKMTELLSAGFVPDKAVLVTGVPSDSYDNDYLDEHLDLLSTAYTHFESQRVGLQPKDLRLLHPSDQHKTSPTAQILMSTFADRVRTELSSQERFVTDMPLNLLNLSADVGSLPPRFAKHSRYNVLKVLDMAQRDSGAGKSTFSAVDVSTAQSFALFASTLAYSRPHHDVLAGNWIRVLQGLKLWPIAVNLTSSEVDDYTEQGPDYVPPSHKIRWLLLHPDQYPVLLMPPGVRVIYATLTLSPCLIEGGMVWDKLRLLETLDLVYWTCANPRTTNEGIPFQLSSTLNKLRKIVESRPQEYCPDYMEVDDFFDQIKQAISRIQSLGCQCSSNSGKRSCRPNIVFRLGLQLPMKLEERHRMVKILTIAAFDGALGVGQDRGLGIENDVSEAHIDSGYLPSTRLTNTLFNAER</sequence>
<name>A0A8H6RK11_9PEZI</name>
<protein>
    <submittedName>
        <fullName evidence="1">Uncharacterized protein</fullName>
    </submittedName>
</protein>
<evidence type="ECO:0000313" key="1">
    <source>
        <dbReference type="EMBL" id="KAF7192461.1"/>
    </source>
</evidence>
<evidence type="ECO:0000313" key="2">
    <source>
        <dbReference type="Proteomes" id="UP000660729"/>
    </source>
</evidence>
<organism evidence="1 2">
    <name type="scientific">Pseudocercospora fuligena</name>
    <dbReference type="NCBI Taxonomy" id="685502"/>
    <lineage>
        <taxon>Eukaryota</taxon>
        <taxon>Fungi</taxon>
        <taxon>Dikarya</taxon>
        <taxon>Ascomycota</taxon>
        <taxon>Pezizomycotina</taxon>
        <taxon>Dothideomycetes</taxon>
        <taxon>Dothideomycetidae</taxon>
        <taxon>Mycosphaerellales</taxon>
        <taxon>Mycosphaerellaceae</taxon>
        <taxon>Pseudocercospora</taxon>
    </lineage>
</organism>
<dbReference type="EMBL" id="JABCIY010000129">
    <property type="protein sequence ID" value="KAF7192461.1"/>
    <property type="molecule type" value="Genomic_DNA"/>
</dbReference>